<dbReference type="EMBL" id="LIAV01000202">
    <property type="protein sequence ID" value="KRO39629.1"/>
    <property type="molecule type" value="Genomic_DNA"/>
</dbReference>
<gene>
    <name evidence="1" type="ORF">ABR63_01550</name>
</gene>
<name>A0A0R2PU77_9GAMM</name>
<evidence type="ECO:0000313" key="2">
    <source>
        <dbReference type="Proteomes" id="UP000050874"/>
    </source>
</evidence>
<sequence>MRDYKTKHTVITDRVHLFEYVTGEYGINFLGKGKYGQGFEFTKDHQLKLYRPKCDMSFGNASKKGPEANWQSFQKCVSKFNKNESLPAWLLRLARWRFSNPPKYKYVEERMGCIVYFRKVEI</sequence>
<evidence type="ECO:0000313" key="1">
    <source>
        <dbReference type="EMBL" id="KRO39629.1"/>
    </source>
</evidence>
<proteinExistence type="predicted"/>
<dbReference type="AlphaFoldDB" id="A0A0R2PU77"/>
<accession>A0A0R2PU77</accession>
<dbReference type="Proteomes" id="UP000050874">
    <property type="component" value="Unassembled WGS sequence"/>
</dbReference>
<comment type="caution">
    <text evidence="1">The sequence shown here is derived from an EMBL/GenBank/DDBJ whole genome shotgun (WGS) entry which is preliminary data.</text>
</comment>
<organism evidence="1 2">
    <name type="scientific">SAR86 cluster bacterium BACL1 MAG-120920-bin57</name>
    <dbReference type="NCBI Taxonomy" id="1655571"/>
    <lineage>
        <taxon>Bacteria</taxon>
        <taxon>Pseudomonadati</taxon>
        <taxon>Pseudomonadota</taxon>
        <taxon>Gammaproteobacteria</taxon>
        <taxon>SAR86 cluster</taxon>
    </lineage>
</organism>
<reference evidence="2" key="1">
    <citation type="submission" date="2015-10" db="EMBL/GenBank/DDBJ databases">
        <title>Metagenome-Assembled Genomes uncover a global brackish microbiome.</title>
        <authorList>
            <person name="Hugerth L.W."/>
            <person name="Larsson J."/>
            <person name="Alneberg J."/>
            <person name="Lindh M.V."/>
            <person name="Legrand C."/>
            <person name="Pinhassi J."/>
            <person name="Andersson A."/>
        </authorList>
    </citation>
    <scope>NUCLEOTIDE SEQUENCE [LARGE SCALE GENOMIC DNA]</scope>
</reference>
<protein>
    <submittedName>
        <fullName evidence="1">Uncharacterized protein</fullName>
    </submittedName>
</protein>